<evidence type="ECO:0000256" key="5">
    <source>
        <dbReference type="SAM" id="MobiDB-lite"/>
    </source>
</evidence>
<dbReference type="CDD" id="cd16424">
    <property type="entry name" value="VirB8"/>
    <property type="match status" value="1"/>
</dbReference>
<feature type="compositionally biased region" description="Pro residues" evidence="5">
    <location>
        <begin position="235"/>
        <end position="261"/>
    </location>
</feature>
<dbReference type="SUPFAM" id="SSF54427">
    <property type="entry name" value="NTF2-like"/>
    <property type="match status" value="1"/>
</dbReference>
<reference evidence="8" key="1">
    <citation type="submission" date="2022-04" db="EMBL/GenBank/DDBJ databases">
        <title>Tomato heritable bacteria conferring resistance against bacterial wilt.</title>
        <authorList>
            <person name="Yin J."/>
        </authorList>
    </citation>
    <scope>NUCLEOTIDE SEQUENCE</scope>
    <source>
        <strain evidence="8">Cra20</strain>
    </source>
</reference>
<keyword evidence="2 6" id="KW-0812">Transmembrane</keyword>
<organism evidence="8">
    <name type="scientific">Sphingomonas psychrotolerans</name>
    <dbReference type="NCBI Taxonomy" id="1327635"/>
    <lineage>
        <taxon>Bacteria</taxon>
        <taxon>Pseudomonadati</taxon>
        <taxon>Pseudomonadota</taxon>
        <taxon>Alphaproteobacteria</taxon>
        <taxon>Sphingomonadales</taxon>
        <taxon>Sphingomonadaceae</taxon>
        <taxon>Sphingomonas</taxon>
    </lineage>
</organism>
<feature type="domain" description="Bacterial virulence protein VirB8" evidence="7">
    <location>
        <begin position="16"/>
        <end position="224"/>
    </location>
</feature>
<keyword evidence="4 6" id="KW-0472">Membrane</keyword>
<dbReference type="InterPro" id="IPR026264">
    <property type="entry name" value="VirB8/PtlE"/>
</dbReference>
<dbReference type="Gene3D" id="3.10.450.230">
    <property type="entry name" value="VirB8 protein"/>
    <property type="match status" value="1"/>
</dbReference>
<accession>A0ABU3N919</accession>
<dbReference type="InterPro" id="IPR007430">
    <property type="entry name" value="VirB8"/>
</dbReference>
<dbReference type="PIRSF" id="PIRSF003299">
    <property type="entry name" value="VirB8_PtlE"/>
    <property type="match status" value="1"/>
</dbReference>
<evidence type="ECO:0000256" key="2">
    <source>
        <dbReference type="ARBA" id="ARBA00022692"/>
    </source>
</evidence>
<keyword evidence="3 6" id="KW-1133">Transmembrane helix</keyword>
<sequence length="268" mass="29052">MKNNAREALDAYYREAGSWAEDRQAALDASRRTAWIVAAAACVVALSEAFALIMLTPLKTVVPYTLLVDKQTGFVQTLKPLEPQQVSGNAALTQSFLVQYVIARESFDTVSLQANYRKVALWSDGKARAAYVAGMQASNPDSPLAKLPRSTVVETRVKSVSPLGNGAAMVRFDTIRNDAGGRSQEPRSWVAVIRYRYSGEPMRVEDRFINPLGFQVSHYQRSPEVLPAPEAAAPAPSPAASPTPAAPFAMPPRPAPTPSTRPTPEVEL</sequence>
<evidence type="ECO:0000256" key="3">
    <source>
        <dbReference type="ARBA" id="ARBA00022989"/>
    </source>
</evidence>
<comment type="caution">
    <text evidence="8">The sequence shown here is derived from an EMBL/GenBank/DDBJ whole genome shotgun (WGS) entry which is preliminary data.</text>
</comment>
<name>A0ABU3N919_9SPHN</name>
<feature type="region of interest" description="Disordered" evidence="5">
    <location>
        <begin position="225"/>
        <end position="268"/>
    </location>
</feature>
<protein>
    <submittedName>
        <fullName evidence="8">VirB8/TrbF family protein</fullName>
    </submittedName>
</protein>
<gene>
    <name evidence="8" type="ORF">MZO42_16445</name>
</gene>
<comment type="subcellular location">
    <subcellularLocation>
        <location evidence="1">Membrane</location>
        <topology evidence="1">Single-pass membrane protein</topology>
    </subcellularLocation>
</comment>
<dbReference type="InterPro" id="IPR032710">
    <property type="entry name" value="NTF2-like_dom_sf"/>
</dbReference>
<dbReference type="Pfam" id="PF04335">
    <property type="entry name" value="VirB8"/>
    <property type="match status" value="1"/>
</dbReference>
<evidence type="ECO:0000256" key="1">
    <source>
        <dbReference type="ARBA" id="ARBA00004167"/>
    </source>
</evidence>
<evidence type="ECO:0000256" key="6">
    <source>
        <dbReference type="SAM" id="Phobius"/>
    </source>
</evidence>
<evidence type="ECO:0000256" key="4">
    <source>
        <dbReference type="ARBA" id="ARBA00023136"/>
    </source>
</evidence>
<proteinExistence type="predicted"/>
<evidence type="ECO:0000313" key="8">
    <source>
        <dbReference type="EMBL" id="MDT8760292.1"/>
    </source>
</evidence>
<feature type="transmembrane region" description="Helical" evidence="6">
    <location>
        <begin position="33"/>
        <end position="55"/>
    </location>
</feature>
<evidence type="ECO:0000259" key="7">
    <source>
        <dbReference type="Pfam" id="PF04335"/>
    </source>
</evidence>
<dbReference type="EMBL" id="JALMLT010000004">
    <property type="protein sequence ID" value="MDT8760292.1"/>
    <property type="molecule type" value="Genomic_DNA"/>
</dbReference>